<proteinExistence type="predicted"/>
<evidence type="ECO:0000313" key="1">
    <source>
        <dbReference type="EMBL" id="KAL3585087.1"/>
    </source>
</evidence>
<dbReference type="EMBL" id="RCHU02000006">
    <property type="protein sequence ID" value="KAL3585087.1"/>
    <property type="molecule type" value="Genomic_DNA"/>
</dbReference>
<organism evidence="1 2">
    <name type="scientific">Populus alba</name>
    <name type="common">White poplar</name>
    <dbReference type="NCBI Taxonomy" id="43335"/>
    <lineage>
        <taxon>Eukaryota</taxon>
        <taxon>Viridiplantae</taxon>
        <taxon>Streptophyta</taxon>
        <taxon>Embryophyta</taxon>
        <taxon>Tracheophyta</taxon>
        <taxon>Spermatophyta</taxon>
        <taxon>Magnoliopsida</taxon>
        <taxon>eudicotyledons</taxon>
        <taxon>Gunneridae</taxon>
        <taxon>Pentapetalae</taxon>
        <taxon>rosids</taxon>
        <taxon>fabids</taxon>
        <taxon>Malpighiales</taxon>
        <taxon>Salicaceae</taxon>
        <taxon>Saliceae</taxon>
        <taxon>Populus</taxon>
    </lineage>
</organism>
<protein>
    <submittedName>
        <fullName evidence="1">Uncharacterized protein</fullName>
    </submittedName>
</protein>
<reference evidence="1 2" key="1">
    <citation type="journal article" date="2024" name="Plant Biotechnol. J.">
        <title>Genome and CRISPR/Cas9 system of a widespread forest tree (Populus alba) in the world.</title>
        <authorList>
            <person name="Liu Y.J."/>
            <person name="Jiang P.F."/>
            <person name="Han X.M."/>
            <person name="Li X.Y."/>
            <person name="Wang H.M."/>
            <person name="Wang Y.J."/>
            <person name="Wang X.X."/>
            <person name="Zeng Q.Y."/>
        </authorList>
    </citation>
    <scope>NUCLEOTIDE SEQUENCE [LARGE SCALE GENOMIC DNA]</scope>
    <source>
        <strain evidence="2">cv. PAL-ZL1</strain>
    </source>
</reference>
<name>A0ACC4C219_POPAL</name>
<gene>
    <name evidence="1" type="ORF">D5086_011954</name>
</gene>
<comment type="caution">
    <text evidence="1">The sequence shown here is derived from an EMBL/GenBank/DDBJ whole genome shotgun (WGS) entry which is preliminary data.</text>
</comment>
<dbReference type="Proteomes" id="UP000309997">
    <property type="component" value="Unassembled WGS sequence"/>
</dbReference>
<sequence length="92" mass="10147">MPKLETLFRFGEDGAFFSFVDGVLDVYHLGSQALRLPFACFPLLKERNGRGVKVNGLQAPSHNMRSRWSLAILVPRSASTRPMSAARLNAGV</sequence>
<accession>A0ACC4C219</accession>
<keyword evidence="2" id="KW-1185">Reference proteome</keyword>
<evidence type="ECO:0000313" key="2">
    <source>
        <dbReference type="Proteomes" id="UP000309997"/>
    </source>
</evidence>